<organism evidence="1 2">
    <name type="scientific">Siminovitchia sediminis</name>
    <dbReference type="NCBI Taxonomy" id="1274353"/>
    <lineage>
        <taxon>Bacteria</taxon>
        <taxon>Bacillati</taxon>
        <taxon>Bacillota</taxon>
        <taxon>Bacilli</taxon>
        <taxon>Bacillales</taxon>
        <taxon>Bacillaceae</taxon>
        <taxon>Siminovitchia</taxon>
    </lineage>
</organism>
<gene>
    <name evidence="1" type="ORF">ACFSCZ_11580</name>
</gene>
<sequence length="67" mass="7419">MKSLQSKALLHQVDIQTDINLTDPYIEGEANQLKQVLINILKNAVESMPDGGKVHVLAENIRGVRLP</sequence>
<dbReference type="InterPro" id="IPR036890">
    <property type="entry name" value="HATPase_C_sf"/>
</dbReference>
<dbReference type="EMBL" id="JBHUEO010000031">
    <property type="protein sequence ID" value="MFD1707370.1"/>
    <property type="molecule type" value="Genomic_DNA"/>
</dbReference>
<evidence type="ECO:0000313" key="1">
    <source>
        <dbReference type="EMBL" id="MFD1707370.1"/>
    </source>
</evidence>
<name>A0ABW4KHF2_9BACI</name>
<dbReference type="Proteomes" id="UP001597301">
    <property type="component" value="Unassembled WGS sequence"/>
</dbReference>
<dbReference type="RefSeq" id="WP_380774091.1">
    <property type="nucleotide sequence ID" value="NZ_JBHUEO010000031.1"/>
</dbReference>
<accession>A0ABW4KHF2</accession>
<proteinExistence type="predicted"/>
<dbReference type="Gene3D" id="3.30.565.10">
    <property type="entry name" value="Histidine kinase-like ATPase, C-terminal domain"/>
    <property type="match status" value="1"/>
</dbReference>
<evidence type="ECO:0000313" key="2">
    <source>
        <dbReference type="Proteomes" id="UP001597301"/>
    </source>
</evidence>
<comment type="caution">
    <text evidence="1">The sequence shown here is derived from an EMBL/GenBank/DDBJ whole genome shotgun (WGS) entry which is preliminary data.</text>
</comment>
<keyword evidence="2" id="KW-1185">Reference proteome</keyword>
<reference evidence="2" key="1">
    <citation type="journal article" date="2019" name="Int. J. Syst. Evol. Microbiol.">
        <title>The Global Catalogue of Microorganisms (GCM) 10K type strain sequencing project: providing services to taxonomists for standard genome sequencing and annotation.</title>
        <authorList>
            <consortium name="The Broad Institute Genomics Platform"/>
            <consortium name="The Broad Institute Genome Sequencing Center for Infectious Disease"/>
            <person name="Wu L."/>
            <person name="Ma J."/>
        </authorList>
    </citation>
    <scope>NUCLEOTIDE SEQUENCE [LARGE SCALE GENOMIC DNA]</scope>
    <source>
        <strain evidence="2">CGMCC 1.12295</strain>
    </source>
</reference>
<protein>
    <submittedName>
        <fullName evidence="1">Uncharacterized protein</fullName>
    </submittedName>
</protein>
<dbReference type="SUPFAM" id="SSF55874">
    <property type="entry name" value="ATPase domain of HSP90 chaperone/DNA topoisomerase II/histidine kinase"/>
    <property type="match status" value="1"/>
</dbReference>